<name>A0A2C6MBJ8_9FIRM</name>
<feature type="transmembrane region" description="Helical" evidence="1">
    <location>
        <begin position="6"/>
        <end position="27"/>
    </location>
</feature>
<dbReference type="AlphaFoldDB" id="A0A2C6MBJ8"/>
<evidence type="ECO:0000256" key="1">
    <source>
        <dbReference type="SAM" id="Phobius"/>
    </source>
</evidence>
<sequence>MSGYGYGNFSFIVFLILILLIFGNGFYGGYSVEK</sequence>
<evidence type="ECO:0000313" key="2">
    <source>
        <dbReference type="EMBL" id="PHJ37418.1"/>
    </source>
</evidence>
<reference evidence="2 3" key="1">
    <citation type="submission" date="2013-09" db="EMBL/GenBank/DDBJ databases">
        <title>Biodegradation of hydrocarbons in the deep terrestrial subsurface : characterization of a microbial consortium composed of two Desulfotomaculum species originating from a deep geological formation.</title>
        <authorList>
            <person name="Aullo T."/>
            <person name="Berlendis S."/>
            <person name="Lascourreges J.-F."/>
            <person name="Dessort D."/>
            <person name="Saint-Laurent S."/>
            <person name="Schraauwers B."/>
            <person name="Mas J."/>
            <person name="Magot M."/>
            <person name="Ranchou-Peyruse A."/>
        </authorList>
    </citation>
    <scope>NUCLEOTIDE SEQUENCE [LARGE SCALE GENOMIC DNA]</scope>
    <source>
        <strain evidence="2 3">Bs107</strain>
    </source>
</reference>
<proteinExistence type="predicted"/>
<evidence type="ECO:0008006" key="4">
    <source>
        <dbReference type="Google" id="ProtNLM"/>
    </source>
</evidence>
<comment type="caution">
    <text evidence="2">The sequence shown here is derived from an EMBL/GenBank/DDBJ whole genome shotgun (WGS) entry which is preliminary data.</text>
</comment>
<evidence type="ECO:0000313" key="3">
    <source>
        <dbReference type="Proteomes" id="UP000222564"/>
    </source>
</evidence>
<dbReference type="EMBL" id="AWQQ01000091">
    <property type="protein sequence ID" value="PHJ37418.1"/>
    <property type="molecule type" value="Genomic_DNA"/>
</dbReference>
<organism evidence="2 3">
    <name type="scientific">Desulforamulus profundi</name>
    <dbReference type="NCBI Taxonomy" id="1383067"/>
    <lineage>
        <taxon>Bacteria</taxon>
        <taxon>Bacillati</taxon>
        <taxon>Bacillota</taxon>
        <taxon>Clostridia</taxon>
        <taxon>Eubacteriales</taxon>
        <taxon>Peptococcaceae</taxon>
        <taxon>Desulforamulus</taxon>
    </lineage>
</organism>
<protein>
    <recommendedName>
        <fullName evidence="4">YjcZ family sporulation protein</fullName>
    </recommendedName>
</protein>
<accession>A0A2C6MBJ8</accession>
<keyword evidence="1" id="KW-0812">Transmembrane</keyword>
<keyword evidence="1" id="KW-1133">Transmembrane helix</keyword>
<keyword evidence="1" id="KW-0472">Membrane</keyword>
<keyword evidence="3" id="KW-1185">Reference proteome</keyword>
<dbReference type="Proteomes" id="UP000222564">
    <property type="component" value="Unassembled WGS sequence"/>
</dbReference>
<gene>
    <name evidence="2" type="ORF">P378_16045</name>
</gene>